<proteinExistence type="predicted"/>
<organism evidence="1 2">
    <name type="scientific">Amnimonas aquatica</name>
    <dbReference type="NCBI Taxonomy" id="2094561"/>
    <lineage>
        <taxon>Bacteria</taxon>
        <taxon>Pseudomonadati</taxon>
        <taxon>Pseudomonadota</taxon>
        <taxon>Gammaproteobacteria</taxon>
        <taxon>Moraxellales</taxon>
        <taxon>Moraxellaceae</taxon>
        <taxon>Amnimonas</taxon>
    </lineage>
</organism>
<dbReference type="OrthoDB" id="9807866at2"/>
<gene>
    <name evidence="1" type="ORF">C5O18_09470</name>
</gene>
<protein>
    <submittedName>
        <fullName evidence="1">YnbE family lipoprotein</fullName>
    </submittedName>
</protein>
<keyword evidence="1" id="KW-0449">Lipoprotein</keyword>
<dbReference type="RefSeq" id="WP_105193382.1">
    <property type="nucleotide sequence ID" value="NZ_PTQZ01000314.1"/>
</dbReference>
<evidence type="ECO:0000313" key="1">
    <source>
        <dbReference type="EMBL" id="PQA30539.1"/>
    </source>
</evidence>
<evidence type="ECO:0000313" key="2">
    <source>
        <dbReference type="Proteomes" id="UP000243900"/>
    </source>
</evidence>
<keyword evidence="2" id="KW-1185">Reference proteome</keyword>
<dbReference type="Pfam" id="PF13617">
    <property type="entry name" value="Lipoprotein_19"/>
    <property type="match status" value="1"/>
</dbReference>
<accession>A0A2P6AQG2</accession>
<dbReference type="InterPro" id="IPR025985">
    <property type="entry name" value="YnbE"/>
</dbReference>
<dbReference type="EMBL" id="PTQZ01000314">
    <property type="protein sequence ID" value="PQA30539.1"/>
    <property type="molecule type" value="Genomic_DNA"/>
</dbReference>
<comment type="caution">
    <text evidence="1">The sequence shown here is derived from an EMBL/GenBank/DDBJ whole genome shotgun (WGS) entry which is preliminary data.</text>
</comment>
<dbReference type="Proteomes" id="UP000243900">
    <property type="component" value="Unassembled WGS sequence"/>
</dbReference>
<dbReference type="AlphaFoldDB" id="A0A2P6AQG2"/>
<reference evidence="2" key="1">
    <citation type="submission" date="2018-02" db="EMBL/GenBank/DDBJ databases">
        <title>Genome sequencing of Solimonas sp. HR-BB.</title>
        <authorList>
            <person name="Lee Y."/>
            <person name="Jeon C.O."/>
        </authorList>
    </citation>
    <scope>NUCLEOTIDE SEQUENCE [LARGE SCALE GENOMIC DNA]</scope>
    <source>
        <strain evidence="2">HR-E</strain>
    </source>
</reference>
<sequence>MTFDKTRALPATGAGLAVALAALLTLPACTPRIALEAPKEPITINLNVKIDHEIRLRVEKDIEKLLSNDSGLF</sequence>
<name>A0A2P6AQG2_9GAMM</name>